<feature type="region of interest" description="Disordered" evidence="1">
    <location>
        <begin position="198"/>
        <end position="275"/>
    </location>
</feature>
<evidence type="ECO:0000259" key="2">
    <source>
        <dbReference type="SMART" id="SM00470"/>
    </source>
</evidence>
<dbReference type="InterPro" id="IPR003115">
    <property type="entry name" value="ParB_N"/>
</dbReference>
<evidence type="ECO:0000256" key="1">
    <source>
        <dbReference type="SAM" id="MobiDB-lite"/>
    </source>
</evidence>
<dbReference type="SUPFAM" id="SSF110849">
    <property type="entry name" value="ParB/Sulfiredoxin"/>
    <property type="match status" value="1"/>
</dbReference>
<evidence type="ECO:0000313" key="4">
    <source>
        <dbReference type="Proteomes" id="UP000432015"/>
    </source>
</evidence>
<reference evidence="3 4" key="1">
    <citation type="submission" date="2019-11" db="EMBL/GenBank/DDBJ databases">
        <authorList>
            <person name="Cao P."/>
        </authorList>
    </citation>
    <scope>NUCLEOTIDE SEQUENCE [LARGE SCALE GENOMIC DNA]</scope>
    <source>
        <strain evidence="3 4">NEAU-AAG5</strain>
    </source>
</reference>
<dbReference type="EMBL" id="WOFH01000001">
    <property type="protein sequence ID" value="MUN35724.1"/>
    <property type="molecule type" value="Genomic_DNA"/>
</dbReference>
<feature type="domain" description="ParB-like N-terminal" evidence="2">
    <location>
        <begin position="16"/>
        <end position="100"/>
    </location>
</feature>
<name>A0A7K1KU52_9ACTN</name>
<proteinExistence type="predicted"/>
<evidence type="ECO:0000313" key="3">
    <source>
        <dbReference type="EMBL" id="MUN35724.1"/>
    </source>
</evidence>
<comment type="caution">
    <text evidence="3">The sequence shown here is derived from an EMBL/GenBank/DDBJ whole genome shotgun (WGS) entry which is preliminary data.</text>
</comment>
<dbReference type="Proteomes" id="UP000432015">
    <property type="component" value="Unassembled WGS sequence"/>
</dbReference>
<feature type="compositionally biased region" description="Low complexity" evidence="1">
    <location>
        <begin position="249"/>
        <end position="263"/>
    </location>
</feature>
<gene>
    <name evidence="3" type="ORF">GNZ18_03810</name>
</gene>
<dbReference type="AlphaFoldDB" id="A0A7K1KU52"/>
<dbReference type="SMART" id="SM00470">
    <property type="entry name" value="ParB"/>
    <property type="match status" value="1"/>
</dbReference>
<organism evidence="3 4">
    <name type="scientific">Actinomadura litoris</name>
    <dbReference type="NCBI Taxonomy" id="2678616"/>
    <lineage>
        <taxon>Bacteria</taxon>
        <taxon>Bacillati</taxon>
        <taxon>Actinomycetota</taxon>
        <taxon>Actinomycetes</taxon>
        <taxon>Streptosporangiales</taxon>
        <taxon>Thermomonosporaceae</taxon>
        <taxon>Actinomadura</taxon>
    </lineage>
</organism>
<accession>A0A7K1KU52</accession>
<feature type="compositionally biased region" description="Basic and acidic residues" evidence="1">
    <location>
        <begin position="204"/>
        <end position="214"/>
    </location>
</feature>
<dbReference type="InterPro" id="IPR036086">
    <property type="entry name" value="ParB/Sulfiredoxin_sf"/>
</dbReference>
<protein>
    <submittedName>
        <fullName evidence="3">Chromosome partitioning protein ParB</fullName>
    </submittedName>
</protein>
<sequence length="362" mass="39634">MTPAGLIGLLSSLPTQDVPITELSPSHSPRMRRENAAHIRVLAETESELEPILVHRRTMRVIDGVHRLRAAARRGRTTMKARMFEGSEEDAFILSVRLNVGHGLPLTLAERRSAAIRIMTSHPYWSDRAVAEWAGISSKTVGKLRRHASGEIPQLDARIGRDGRLRPVSSAEGRRTIANRLSEDSGMSLRELAATAGVSVSTARDVRERLKRGENPVPEGRGGCVPPPGDTGADEAPAPEREAPALQDGAPAPATAEATGFAESTESAESLPEDTEAVLRKLTRDPAFRGTESGRQLLRMLIATEVELERWRTIINNIPPHSAPLVRAIAAKRVTEWKRLAELSKSLSRPLSPRRNTRPARR</sequence>
<keyword evidence="4" id="KW-1185">Reference proteome</keyword>
<dbReference type="Gene3D" id="3.90.1530.10">
    <property type="entry name" value="Conserved hypothetical protein from pyrococcus furiosus pfu- 392566-001, ParB domain"/>
    <property type="match status" value="1"/>
</dbReference>